<dbReference type="Pfam" id="PF03412">
    <property type="entry name" value="Peptidase_C39"/>
    <property type="match status" value="1"/>
</dbReference>
<dbReference type="Pfam" id="PF00005">
    <property type="entry name" value="ABC_tran"/>
    <property type="match status" value="1"/>
</dbReference>
<dbReference type="Proteomes" id="UP000290985">
    <property type="component" value="Chromosome"/>
</dbReference>
<dbReference type="RefSeq" id="WP_129725332.1">
    <property type="nucleotide sequence ID" value="NZ_LR215036.1"/>
</dbReference>
<keyword evidence="11" id="KW-0067">ATP-binding</keyword>
<evidence type="ECO:0000256" key="5">
    <source>
        <dbReference type="ARBA" id="ARBA00022807"/>
    </source>
</evidence>
<dbReference type="InterPro" id="IPR005074">
    <property type="entry name" value="Peptidase_C39"/>
</dbReference>
<gene>
    <name evidence="11" type="primary">lagD</name>
    <name evidence="11" type="ORF">NCTC10181_00362</name>
</gene>
<feature type="transmembrane region" description="Helical" evidence="8">
    <location>
        <begin position="274"/>
        <end position="292"/>
    </location>
</feature>
<dbReference type="EMBL" id="LR215036">
    <property type="protein sequence ID" value="VEU74513.1"/>
    <property type="molecule type" value="Genomic_DNA"/>
</dbReference>
<dbReference type="CDD" id="cd00267">
    <property type="entry name" value="ABC_ATPase"/>
    <property type="match status" value="1"/>
</dbReference>
<dbReference type="GO" id="GO:0005524">
    <property type="term" value="F:ATP binding"/>
    <property type="evidence" value="ECO:0007669"/>
    <property type="project" value="UniProtKB-KW"/>
</dbReference>
<comment type="subcellular location">
    <subcellularLocation>
        <location evidence="1">Cell membrane</location>
        <topology evidence="1">Multi-pass membrane protein</topology>
    </subcellularLocation>
</comment>
<keyword evidence="12" id="KW-1185">Reference proteome</keyword>
<accession>A0A449B1R8</accession>
<dbReference type="SUPFAM" id="SSF90123">
    <property type="entry name" value="ABC transporter transmembrane region"/>
    <property type="match status" value="1"/>
</dbReference>
<keyword evidence="4 11" id="KW-0378">Hydrolase</keyword>
<evidence type="ECO:0000256" key="7">
    <source>
        <dbReference type="ARBA" id="ARBA00023136"/>
    </source>
</evidence>
<evidence type="ECO:0000256" key="4">
    <source>
        <dbReference type="ARBA" id="ARBA00022801"/>
    </source>
</evidence>
<feature type="domain" description="ABC transmembrane type-1" evidence="9">
    <location>
        <begin position="161"/>
        <end position="442"/>
    </location>
</feature>
<keyword evidence="11" id="KW-0547">Nucleotide-binding</keyword>
<dbReference type="GO" id="GO:0006508">
    <property type="term" value="P:proteolysis"/>
    <property type="evidence" value="ECO:0007669"/>
    <property type="project" value="InterPro"/>
</dbReference>
<organism evidence="11 12">
    <name type="scientific">Mycoplasmopsis citelli</name>
    <dbReference type="NCBI Taxonomy" id="171281"/>
    <lineage>
        <taxon>Bacteria</taxon>
        <taxon>Bacillati</taxon>
        <taxon>Mycoplasmatota</taxon>
        <taxon>Mycoplasmoidales</taxon>
        <taxon>Metamycoplasmataceae</taxon>
        <taxon>Mycoplasmopsis</taxon>
    </lineage>
</organism>
<feature type="domain" description="Peptidase C39" evidence="10">
    <location>
        <begin position="4"/>
        <end position="130"/>
    </location>
</feature>
<name>A0A449B1R8_9BACT</name>
<dbReference type="InterPro" id="IPR036640">
    <property type="entry name" value="ABC1_TM_sf"/>
</dbReference>
<evidence type="ECO:0000256" key="6">
    <source>
        <dbReference type="ARBA" id="ARBA00022989"/>
    </source>
</evidence>
<dbReference type="InterPro" id="IPR003439">
    <property type="entry name" value="ABC_transporter-like_ATP-bd"/>
</dbReference>
<evidence type="ECO:0000259" key="10">
    <source>
        <dbReference type="PROSITE" id="PS50990"/>
    </source>
</evidence>
<dbReference type="Gene3D" id="1.20.1560.10">
    <property type="entry name" value="ABC transporter type 1, transmembrane domain"/>
    <property type="match status" value="1"/>
</dbReference>
<keyword evidence="7 8" id="KW-0472">Membrane</keyword>
<keyword evidence="5" id="KW-0645">Protease</keyword>
<feature type="transmembrane region" description="Helical" evidence="8">
    <location>
        <begin position="168"/>
        <end position="189"/>
    </location>
</feature>
<dbReference type="EC" id="3.4.22.-" evidence="11"/>
<feature type="transmembrane region" description="Helical" evidence="8">
    <location>
        <begin position="298"/>
        <end position="317"/>
    </location>
</feature>
<sequence>MNYQTDSKDCSLVVSQYFIEKIHGQKVSLNELKLNAIYSENGISIANLQKLLSQYYLNIEVFNCDLDTLKKLSSNEFPFATIINQNNNQHMIIIEKITNSHIFYIDPVYGNEKITFEEFQKVFLNLLVNFQAVVSKKQLQTQKEDINLNFQLNFNPIKMQIFHFLSKLLEMFVILLIPLMTKYIFSEIIPYNLEIYLYFSGVFVVWILVVQQTFKYLINKWSLTKITNVANEKKLKLLKILKSQYFQEIARLNAIEFINRLTAIDTIWDYKSSFIASVIINCLYLIIGSLMIYKISFILLYALLIYCLINFFISLMMQNWYNNSYKKILEQNITLSGSIEEYFNYVNSVNILEIENKLYNDIQTQFSEMQNHYLKTNYVSESIFSISAIIESLGPFVILFLGSFQIWKGQMTLVDLIFTLTAASLLTKSTQNFWPLFNLQIKYKTSKILIDFFKEKEQISELKDLSSSFDTIDKIELSYIDYQYEQNHKALNIQRLIIDQNTHLKGANGIGKTTLSAILSGNLKPNNGIIKINNIQTEIFDNQMLKNSIIYTGSKINLSQTFVKEYTDFSKINELGKVFSNELINKIQSIKNKKFFELSSGEMQIVNFLKVIQNNYQFYIFDEAFDNLSETFFKEIKNYLNEKINNSLIIEISHNDKFIFDNAKEIYLEKNHVCL</sequence>
<dbReference type="InterPro" id="IPR039421">
    <property type="entry name" value="Type_1_exporter"/>
</dbReference>
<dbReference type="GO" id="GO:0005886">
    <property type="term" value="C:plasma membrane"/>
    <property type="evidence" value="ECO:0007669"/>
    <property type="project" value="UniProtKB-SubCell"/>
</dbReference>
<keyword evidence="6 8" id="KW-1133">Transmembrane helix</keyword>
<dbReference type="PANTHER" id="PTHR43394">
    <property type="entry name" value="ATP-DEPENDENT PERMEASE MDL1, MITOCHONDRIAL"/>
    <property type="match status" value="1"/>
</dbReference>
<dbReference type="GO" id="GO:0008234">
    <property type="term" value="F:cysteine-type peptidase activity"/>
    <property type="evidence" value="ECO:0007669"/>
    <property type="project" value="UniProtKB-KW"/>
</dbReference>
<dbReference type="AlphaFoldDB" id="A0A449B1R8"/>
<dbReference type="Gene3D" id="3.90.70.10">
    <property type="entry name" value="Cysteine proteinases"/>
    <property type="match status" value="1"/>
</dbReference>
<feature type="transmembrane region" description="Helical" evidence="8">
    <location>
        <begin position="383"/>
        <end position="407"/>
    </location>
</feature>
<dbReference type="InterPro" id="IPR027417">
    <property type="entry name" value="P-loop_NTPase"/>
</dbReference>
<evidence type="ECO:0000256" key="3">
    <source>
        <dbReference type="ARBA" id="ARBA00022692"/>
    </source>
</evidence>
<dbReference type="GO" id="GO:0015421">
    <property type="term" value="F:ABC-type oligopeptide transporter activity"/>
    <property type="evidence" value="ECO:0007669"/>
    <property type="project" value="TreeGrafter"/>
</dbReference>
<dbReference type="Gene3D" id="3.40.50.300">
    <property type="entry name" value="P-loop containing nucleotide triphosphate hydrolases"/>
    <property type="match status" value="1"/>
</dbReference>
<evidence type="ECO:0000256" key="1">
    <source>
        <dbReference type="ARBA" id="ARBA00004651"/>
    </source>
</evidence>
<reference evidence="11 12" key="1">
    <citation type="submission" date="2019-01" db="EMBL/GenBank/DDBJ databases">
        <authorList>
            <consortium name="Pathogen Informatics"/>
        </authorList>
    </citation>
    <scope>NUCLEOTIDE SEQUENCE [LARGE SCALE GENOMIC DNA]</scope>
    <source>
        <strain evidence="11 12">NCTC10181</strain>
    </source>
</reference>
<dbReference type="PANTHER" id="PTHR43394:SF1">
    <property type="entry name" value="ATP-BINDING CASSETTE SUB-FAMILY B MEMBER 10, MITOCHONDRIAL"/>
    <property type="match status" value="1"/>
</dbReference>
<evidence type="ECO:0000313" key="12">
    <source>
        <dbReference type="Proteomes" id="UP000290985"/>
    </source>
</evidence>
<feature type="transmembrane region" description="Helical" evidence="8">
    <location>
        <begin position="195"/>
        <end position="218"/>
    </location>
</feature>
<dbReference type="NCBIfam" id="NF045998">
    <property type="entry name" value="cleave_ABC_plasm"/>
    <property type="match status" value="1"/>
</dbReference>
<dbReference type="SUPFAM" id="SSF52540">
    <property type="entry name" value="P-loop containing nucleoside triphosphate hydrolases"/>
    <property type="match status" value="1"/>
</dbReference>
<evidence type="ECO:0000256" key="8">
    <source>
        <dbReference type="SAM" id="Phobius"/>
    </source>
</evidence>
<keyword evidence="3 8" id="KW-0812">Transmembrane</keyword>
<dbReference type="OrthoDB" id="403954at2"/>
<dbReference type="InterPro" id="IPR011527">
    <property type="entry name" value="ABC1_TM_dom"/>
</dbReference>
<dbReference type="GO" id="GO:0016887">
    <property type="term" value="F:ATP hydrolysis activity"/>
    <property type="evidence" value="ECO:0007669"/>
    <property type="project" value="InterPro"/>
</dbReference>
<dbReference type="PROSITE" id="PS50929">
    <property type="entry name" value="ABC_TM1F"/>
    <property type="match status" value="1"/>
</dbReference>
<comment type="similarity">
    <text evidence="2">Belongs to the ABC transporter superfamily.</text>
</comment>
<keyword evidence="5" id="KW-0788">Thiol protease</keyword>
<evidence type="ECO:0000256" key="2">
    <source>
        <dbReference type="ARBA" id="ARBA00005417"/>
    </source>
</evidence>
<proteinExistence type="inferred from homology"/>
<dbReference type="PROSITE" id="PS50990">
    <property type="entry name" value="PEPTIDASE_C39"/>
    <property type="match status" value="1"/>
</dbReference>
<dbReference type="Pfam" id="PF00664">
    <property type="entry name" value="ABC_membrane"/>
    <property type="match status" value="1"/>
</dbReference>
<dbReference type="KEGG" id="mcit:NCTC10181_00362"/>
<evidence type="ECO:0000313" key="11">
    <source>
        <dbReference type="EMBL" id="VEU74513.1"/>
    </source>
</evidence>
<protein>
    <submittedName>
        <fullName evidence="11">Lactococcin-G-processing and transport ATP-binding protein LagD</fullName>
        <ecNumber evidence="11">3.4.22.-</ecNumber>
    </submittedName>
</protein>
<evidence type="ECO:0000259" key="9">
    <source>
        <dbReference type="PROSITE" id="PS50929"/>
    </source>
</evidence>